<dbReference type="RefSeq" id="WP_345459910.1">
    <property type="nucleotide sequence ID" value="NZ_BAABKG010000003.1"/>
</dbReference>
<evidence type="ECO:0000256" key="2">
    <source>
        <dbReference type="SAM" id="Phobius"/>
    </source>
</evidence>
<dbReference type="Proteomes" id="UP001500221">
    <property type="component" value="Unassembled WGS sequence"/>
</dbReference>
<name>A0ABP9PS71_9ACTN</name>
<feature type="region of interest" description="Disordered" evidence="1">
    <location>
        <begin position="238"/>
        <end position="269"/>
    </location>
</feature>
<protein>
    <recommendedName>
        <fullName evidence="5">DUF3352 domain-containing protein</fullName>
    </recommendedName>
</protein>
<feature type="transmembrane region" description="Helical" evidence="2">
    <location>
        <begin position="85"/>
        <end position="106"/>
    </location>
</feature>
<keyword evidence="2" id="KW-0812">Transmembrane</keyword>
<comment type="caution">
    <text evidence="3">The sequence shown here is derived from an EMBL/GenBank/DDBJ whole genome shotgun (WGS) entry which is preliminary data.</text>
</comment>
<evidence type="ECO:0000256" key="1">
    <source>
        <dbReference type="SAM" id="MobiDB-lite"/>
    </source>
</evidence>
<evidence type="ECO:0000313" key="3">
    <source>
        <dbReference type="EMBL" id="GAA5151096.1"/>
    </source>
</evidence>
<feature type="region of interest" description="Disordered" evidence="1">
    <location>
        <begin position="1"/>
        <end position="83"/>
    </location>
</feature>
<dbReference type="Pfam" id="PF11832">
    <property type="entry name" value="DUF3352"/>
    <property type="match status" value="1"/>
</dbReference>
<proteinExistence type="predicted"/>
<organism evidence="3 4">
    <name type="scientific">Nocardioides marinquilinus</name>
    <dbReference type="NCBI Taxonomy" id="1210400"/>
    <lineage>
        <taxon>Bacteria</taxon>
        <taxon>Bacillati</taxon>
        <taxon>Actinomycetota</taxon>
        <taxon>Actinomycetes</taxon>
        <taxon>Propionibacteriales</taxon>
        <taxon>Nocardioidaceae</taxon>
        <taxon>Nocardioides</taxon>
    </lineage>
</organism>
<feature type="compositionally biased region" description="Pro residues" evidence="1">
    <location>
        <begin position="7"/>
        <end position="22"/>
    </location>
</feature>
<dbReference type="InterPro" id="IPR021787">
    <property type="entry name" value="DUF3352"/>
</dbReference>
<reference evidence="4" key="1">
    <citation type="journal article" date="2019" name="Int. J. Syst. Evol. Microbiol.">
        <title>The Global Catalogue of Microorganisms (GCM) 10K type strain sequencing project: providing services to taxonomists for standard genome sequencing and annotation.</title>
        <authorList>
            <consortium name="The Broad Institute Genomics Platform"/>
            <consortium name="The Broad Institute Genome Sequencing Center for Infectious Disease"/>
            <person name="Wu L."/>
            <person name="Ma J."/>
        </authorList>
    </citation>
    <scope>NUCLEOTIDE SEQUENCE [LARGE SCALE GENOMIC DNA]</scope>
    <source>
        <strain evidence="4">JCM 18459</strain>
    </source>
</reference>
<keyword evidence="2" id="KW-0472">Membrane</keyword>
<dbReference type="EMBL" id="BAABKG010000003">
    <property type="protein sequence ID" value="GAA5151096.1"/>
    <property type="molecule type" value="Genomic_DNA"/>
</dbReference>
<keyword evidence="4" id="KW-1185">Reference proteome</keyword>
<sequence length="650" mass="66859">MSSNQPPSGPPNQPPGPPPQQPPHAQGPGADQTVGPWGTSPQQAPNYGPPPGYRPPEVLESGAGGPMPPPGHPTQGGTGGGRRKAILAGGTVVGVAALAGGAFAVYSTFFATGAQPAEALPASTLGYISIDLKPSGDQQIEALDTLNKFPAFAEQVDLGSDDDVREYVFDMAQSDGGLCPDVSWGDDIEPWLGDRLGVAAVDLGEKDDDGNPVPTVVGVVQVKDADAAEDGLAALRDCAAGPDVTTSGPSEAEGSDAPAEEPATSSEAGGWVIEGDWAVVAETEDLAQQVVDAAEDEPLSDTDAYQKWTDAVGDAGIVNAYASPEAGTFIADTFARSVSLTDYACAETIEPAPAPGSESDSGLPDESDLGCEGPDTSATDATTEQVEKMFADFDGAAMTVRFEDGGLELETASNVDFGGLGELYATDRGDDVVSTLPSDTAIAFGLGFEDGWFGEITDYVASFSGGMVDIDEALAQIETETGLSLPEDAETLAGDSAAFALNGSTDFAAANSDPSAVLGGIKVQGDPDSIEAVVDKLLGNPSTPAELKDMLSVQSDDDTVAAGFNEDYVTQLLEDGDLGDSEKYQDVVEESGDAAGVLFVDFDADGWLDRLVAESGDQEVIDNVKPLSALGWSVWSDDDVAHSRLRVTFD</sequence>
<gene>
    <name evidence="3" type="ORF">GCM10023340_29400</name>
</gene>
<evidence type="ECO:0000313" key="4">
    <source>
        <dbReference type="Proteomes" id="UP001500221"/>
    </source>
</evidence>
<accession>A0ABP9PS71</accession>
<evidence type="ECO:0008006" key="5">
    <source>
        <dbReference type="Google" id="ProtNLM"/>
    </source>
</evidence>
<feature type="region of interest" description="Disordered" evidence="1">
    <location>
        <begin position="350"/>
        <end position="382"/>
    </location>
</feature>
<keyword evidence="2" id="KW-1133">Transmembrane helix</keyword>